<reference evidence="1" key="1">
    <citation type="submission" date="2014-09" db="EMBL/GenBank/DDBJ databases">
        <authorList>
            <person name="Magalhaes I.L.F."/>
            <person name="Oliveira U."/>
            <person name="Santos F.R."/>
            <person name="Vidigal T.H.D.A."/>
            <person name="Brescovit A.D."/>
            <person name="Santos A.J."/>
        </authorList>
    </citation>
    <scope>NUCLEOTIDE SEQUENCE</scope>
    <source>
        <tissue evidence="1">Shoot tissue taken approximately 20 cm above the soil surface</tissue>
    </source>
</reference>
<dbReference type="EMBL" id="GBRH01280096">
    <property type="protein sequence ID" value="JAD17799.1"/>
    <property type="molecule type" value="Transcribed_RNA"/>
</dbReference>
<name>A0A0A8XUW9_ARUDO</name>
<evidence type="ECO:0000313" key="1">
    <source>
        <dbReference type="EMBL" id="JAD17799.1"/>
    </source>
</evidence>
<protein>
    <submittedName>
        <fullName evidence="1">Uncharacterized protein</fullName>
    </submittedName>
</protein>
<organism evidence="1">
    <name type="scientific">Arundo donax</name>
    <name type="common">Giant reed</name>
    <name type="synonym">Donax arundinaceus</name>
    <dbReference type="NCBI Taxonomy" id="35708"/>
    <lineage>
        <taxon>Eukaryota</taxon>
        <taxon>Viridiplantae</taxon>
        <taxon>Streptophyta</taxon>
        <taxon>Embryophyta</taxon>
        <taxon>Tracheophyta</taxon>
        <taxon>Spermatophyta</taxon>
        <taxon>Magnoliopsida</taxon>
        <taxon>Liliopsida</taxon>
        <taxon>Poales</taxon>
        <taxon>Poaceae</taxon>
        <taxon>PACMAD clade</taxon>
        <taxon>Arundinoideae</taxon>
        <taxon>Arundineae</taxon>
        <taxon>Arundo</taxon>
    </lineage>
</organism>
<dbReference type="AlphaFoldDB" id="A0A0A8XUW9"/>
<sequence>MRARVKLRNTKINYYLHNEQNHENNNP</sequence>
<proteinExistence type="predicted"/>
<reference evidence="1" key="2">
    <citation type="journal article" date="2015" name="Data Brief">
        <title>Shoot transcriptome of the giant reed, Arundo donax.</title>
        <authorList>
            <person name="Barrero R.A."/>
            <person name="Guerrero F.D."/>
            <person name="Moolhuijzen P."/>
            <person name="Goolsby J.A."/>
            <person name="Tidwell J."/>
            <person name="Bellgard S.E."/>
            <person name="Bellgard M.I."/>
        </authorList>
    </citation>
    <scope>NUCLEOTIDE SEQUENCE</scope>
    <source>
        <tissue evidence="1">Shoot tissue taken approximately 20 cm above the soil surface</tissue>
    </source>
</reference>
<accession>A0A0A8XUW9</accession>